<accession>A0A0A3ZBZ3</accession>
<name>A0A0A3ZBZ3_9GAMM</name>
<dbReference type="GO" id="GO:0042262">
    <property type="term" value="P:DNA protection"/>
    <property type="evidence" value="ECO:0007669"/>
    <property type="project" value="InterPro"/>
</dbReference>
<dbReference type="RefSeq" id="WP_034888922.1">
    <property type="nucleotide sequence ID" value="NZ_JRUQ01000018.1"/>
</dbReference>
<dbReference type="EMBL" id="JRUQ01000018">
    <property type="protein sequence ID" value="KGT95329.1"/>
    <property type="molecule type" value="Genomic_DNA"/>
</dbReference>
<dbReference type="Proteomes" id="UP000030351">
    <property type="component" value="Unassembled WGS sequence"/>
</dbReference>
<dbReference type="eggNOG" id="COG4396">
    <property type="taxonomic scope" value="Bacteria"/>
</dbReference>
<dbReference type="InterPro" id="IPR009951">
    <property type="entry name" value="Host-nuc_inhib_Gam"/>
</dbReference>
<dbReference type="OrthoDB" id="8141487at2"/>
<protein>
    <submittedName>
        <fullName evidence="1">Host-nuclease inhibitor protein Gam</fullName>
    </submittedName>
</protein>
<comment type="caution">
    <text evidence="1">The sequence shown here is derived from an EMBL/GenBank/DDBJ whole genome shotgun (WGS) entry which is preliminary data.</text>
</comment>
<organism evidence="1 2">
    <name type="scientific">Erwinia typographi</name>
    <dbReference type="NCBI Taxonomy" id="371042"/>
    <lineage>
        <taxon>Bacteria</taxon>
        <taxon>Pseudomonadati</taxon>
        <taxon>Pseudomonadota</taxon>
        <taxon>Gammaproteobacteria</taxon>
        <taxon>Enterobacterales</taxon>
        <taxon>Erwiniaceae</taxon>
        <taxon>Erwinia</taxon>
    </lineage>
</organism>
<keyword evidence="2" id="KW-1185">Reference proteome</keyword>
<dbReference type="Gene3D" id="1.20.5.170">
    <property type="match status" value="1"/>
</dbReference>
<dbReference type="AlphaFoldDB" id="A0A0A3ZBZ3"/>
<gene>
    <name evidence="1" type="ORF">NG99_04745</name>
</gene>
<proteinExistence type="predicted"/>
<dbReference type="SUPFAM" id="SSF161266">
    <property type="entry name" value="Gam-like"/>
    <property type="match status" value="1"/>
</dbReference>
<evidence type="ECO:0000313" key="1">
    <source>
        <dbReference type="EMBL" id="KGT95329.1"/>
    </source>
</evidence>
<dbReference type="GO" id="GO:0003690">
    <property type="term" value="F:double-stranded DNA binding"/>
    <property type="evidence" value="ECO:0007669"/>
    <property type="project" value="InterPro"/>
</dbReference>
<dbReference type="Pfam" id="PF07352">
    <property type="entry name" value="Phage_Mu_Gam"/>
    <property type="match status" value="1"/>
</dbReference>
<sequence length="174" mass="19273">MSAKPKRIKAAASVYVPQSKDDVICDIRKIGDLSRELARTETQMNDEIGAITDRYAPGIEVIKKDLDLLQKGVQSWCEAHRDELTNNGKTKTASLVTGEVQWRNRPPSVSIRGADSVLETLMRLGLDRFIRRKEEINKEAILNEPLAVQGVAGITVKSGIEDFAIVPFEQDVGV</sequence>
<reference evidence="1 2" key="1">
    <citation type="submission" date="2014-10" db="EMBL/GenBank/DDBJ databases">
        <title>Genome sequence of Erwinia typographi M043b.</title>
        <authorList>
            <person name="Chan K.-G."/>
            <person name="Tan W.-S."/>
        </authorList>
    </citation>
    <scope>NUCLEOTIDE SEQUENCE [LARGE SCALE GENOMIC DNA]</scope>
    <source>
        <strain evidence="1 2">M043b</strain>
    </source>
</reference>
<evidence type="ECO:0000313" key="2">
    <source>
        <dbReference type="Proteomes" id="UP000030351"/>
    </source>
</evidence>
<dbReference type="STRING" id="371042.NG99_04745"/>